<dbReference type="BioCyc" id="LINT1193029:G11R4-4827-MONOMER"/>
<organism evidence="1 2">
    <name type="scientific">Leptospira interrogans serovar Pyrogenes str. 200701872</name>
    <dbReference type="NCBI Taxonomy" id="1193029"/>
    <lineage>
        <taxon>Bacteria</taxon>
        <taxon>Pseudomonadati</taxon>
        <taxon>Spirochaetota</taxon>
        <taxon>Spirochaetia</taxon>
        <taxon>Leptospirales</taxon>
        <taxon>Leptospiraceae</taxon>
        <taxon>Leptospira</taxon>
    </lineage>
</organism>
<dbReference type="Gene3D" id="3.30.70.1430">
    <property type="entry name" value="Multidrug efflux transporter AcrB pore domain"/>
    <property type="match status" value="1"/>
</dbReference>
<dbReference type="Pfam" id="PF00873">
    <property type="entry name" value="ACR_tran"/>
    <property type="match status" value="1"/>
</dbReference>
<gene>
    <name evidence="1" type="ORF">LEP1GSC124_0516</name>
</gene>
<reference evidence="1 2" key="1">
    <citation type="submission" date="2013-01" db="EMBL/GenBank/DDBJ databases">
        <authorList>
            <person name="Harkins D.M."/>
            <person name="Durkin A.S."/>
            <person name="Brinkac L.M."/>
            <person name="Haft D.H."/>
            <person name="Selengut J.D."/>
            <person name="Sanka R."/>
            <person name="DePew J."/>
            <person name="Purushe J."/>
            <person name="Picardeau M."/>
            <person name="Werts C."/>
            <person name="Goarant C."/>
            <person name="Vinetz J.M."/>
            <person name="Sutton G.G."/>
            <person name="Nierman W.C."/>
            <person name="Fouts D.E."/>
        </authorList>
    </citation>
    <scope>NUCLEOTIDE SEQUENCE [LARGE SCALE GENOMIC DNA]</scope>
    <source>
        <strain evidence="1 2">200701872</strain>
    </source>
</reference>
<dbReference type="PANTHER" id="PTHR32063:SF0">
    <property type="entry name" value="SWARMING MOTILITY PROTEIN SWRC"/>
    <property type="match status" value="1"/>
</dbReference>
<dbReference type="AlphaFoldDB" id="M6ZU38"/>
<dbReference type="EMBL" id="AKWN02000191">
    <property type="protein sequence ID" value="EMP07802.1"/>
    <property type="molecule type" value="Genomic_DNA"/>
</dbReference>
<evidence type="ECO:0000313" key="1">
    <source>
        <dbReference type="EMBL" id="EMP07802.1"/>
    </source>
</evidence>
<dbReference type="GO" id="GO:0005886">
    <property type="term" value="C:plasma membrane"/>
    <property type="evidence" value="ECO:0007669"/>
    <property type="project" value="TreeGrafter"/>
</dbReference>
<evidence type="ECO:0000313" key="2">
    <source>
        <dbReference type="Proteomes" id="UP000012117"/>
    </source>
</evidence>
<proteinExistence type="predicted"/>
<dbReference type="InterPro" id="IPR001036">
    <property type="entry name" value="Acrflvin-R"/>
</dbReference>
<name>M6ZU38_LEPIR</name>
<dbReference type="SUPFAM" id="SSF82693">
    <property type="entry name" value="Multidrug efflux transporter AcrB pore domain, PN1, PN2, PC1 and PC2 subdomains"/>
    <property type="match status" value="1"/>
</dbReference>
<dbReference type="Gene3D" id="1.20.1640.10">
    <property type="entry name" value="Multidrug efflux transporter AcrB transmembrane domain"/>
    <property type="match status" value="1"/>
</dbReference>
<accession>M6ZU38</accession>
<dbReference type="GO" id="GO:0042910">
    <property type="term" value="F:xenobiotic transmembrane transporter activity"/>
    <property type="evidence" value="ECO:0007669"/>
    <property type="project" value="TreeGrafter"/>
</dbReference>
<comment type="caution">
    <text evidence="1">The sequence shown here is derived from an EMBL/GenBank/DDBJ whole genome shotgun (WGS) entry which is preliminary data.</text>
</comment>
<dbReference type="Proteomes" id="UP000012117">
    <property type="component" value="Unassembled WGS sequence"/>
</dbReference>
<protein>
    <submittedName>
        <fullName evidence="1">RND transporter, Hydrophobe/Amphiphile Efflux-1 (HAE1)/Heavy Metal Efflux (HME) family, permease protein</fullName>
    </submittedName>
</protein>
<sequence>MLLTGWVAMGRMGVDLFPDVNIPVVSVATIYPGAGPEEIEELISKPLEEELSSISGLKKFLPETKKVSLWYSENSLSIRTLNTRNNNSEIKLAL</sequence>
<dbReference type="PANTHER" id="PTHR32063">
    <property type="match status" value="1"/>
</dbReference>